<dbReference type="Proteomes" id="UP000202440">
    <property type="component" value="Chromosome"/>
</dbReference>
<keyword evidence="3" id="KW-1185">Reference proteome</keyword>
<dbReference type="AlphaFoldDB" id="A0A222FPH6"/>
<dbReference type="PANTHER" id="PTHR36112:SF1">
    <property type="entry name" value="RIBOSOMAL RNA SMALL SUBUNIT METHYLTRANSFERASE J"/>
    <property type="match status" value="1"/>
</dbReference>
<dbReference type="SUPFAM" id="SSF53335">
    <property type="entry name" value="S-adenosyl-L-methionine-dependent methyltransferases"/>
    <property type="match status" value="1"/>
</dbReference>
<sequence>MVTALVCNDHSLDAIAAALCEHYGLAIKQQWPDDGEYHLSLTLQGLSLQQQAADKSAVTVDFCAGANAHRRRFGGGKGQDIAKAIGIGRYVPSVADLTAGLGRDAFVLASLGCQVTALERHPVVAALLSDGLSRAGNRHLPAPWQALQALRPVLVDDETRNVVQRIQLQHIGAKDWLQQQPDNSVDVIYLDPMFAHDGRQKAQVKKDMQAFRHVVGQDDDADELLHEALRVARCRCAVKRARKAPPLAGQAPTYALTGKANRFDVYAKAKVEAP</sequence>
<dbReference type="GO" id="GO:0005737">
    <property type="term" value="C:cytoplasm"/>
    <property type="evidence" value="ECO:0007669"/>
    <property type="project" value="UniProtKB-SubCell"/>
</dbReference>
<comment type="caution">
    <text evidence="1">Lacks conserved residue(s) required for the propagation of feature annotation.</text>
</comment>
<feature type="binding site" evidence="1">
    <location>
        <begin position="119"/>
        <end position="120"/>
    </location>
    <ligand>
        <name>S-adenosyl-L-methionine</name>
        <dbReference type="ChEBI" id="CHEBI:59789"/>
    </ligand>
</feature>
<dbReference type="EMBL" id="CP022530">
    <property type="protein sequence ID" value="ASP40907.1"/>
    <property type="molecule type" value="Genomic_DNA"/>
</dbReference>
<evidence type="ECO:0000256" key="1">
    <source>
        <dbReference type="HAMAP-Rule" id="MF_01523"/>
    </source>
</evidence>
<dbReference type="OrthoDB" id="3191794at2"/>
<keyword evidence="1" id="KW-0963">Cytoplasm</keyword>
<comment type="subcellular location">
    <subcellularLocation>
        <location evidence="1">Cytoplasm</location>
    </subcellularLocation>
</comment>
<keyword evidence="1" id="KW-0698">rRNA processing</keyword>
<comment type="function">
    <text evidence="1">Specifically methylates the guanosine in position 1516 of 16S rRNA.</text>
</comment>
<evidence type="ECO:0000313" key="3">
    <source>
        <dbReference type="Proteomes" id="UP000202440"/>
    </source>
</evidence>
<reference evidence="2 3" key="1">
    <citation type="submission" date="2017-07" db="EMBL/GenBank/DDBJ databases">
        <title>Annotated genome sequence of Bacterioplanes sanyensis isolated from Red Sea.</title>
        <authorList>
            <person name="Rehman Z.U."/>
        </authorList>
    </citation>
    <scope>NUCLEOTIDE SEQUENCE [LARGE SCALE GENOMIC DNA]</scope>
    <source>
        <strain evidence="2 3">NV9</strain>
    </source>
</reference>
<protein>
    <recommendedName>
        <fullName evidence="1">Ribosomal RNA small subunit methyltransferase J</fullName>
        <ecNumber evidence="1">2.1.1.242</ecNumber>
    </recommendedName>
    <alternativeName>
        <fullName evidence="1">16S rRNA m2G1516 methyltransferase</fullName>
    </alternativeName>
    <alternativeName>
        <fullName evidence="1">rRNA (guanine-N(2)-)-methyltransferase</fullName>
    </alternativeName>
</protein>
<dbReference type="KEGG" id="bsan:CHH28_11225"/>
<dbReference type="EC" id="2.1.1.242" evidence="1"/>
<name>A0A222FPH6_9GAMM</name>
<dbReference type="InterPro" id="IPR007536">
    <property type="entry name" value="16SrRNA_methylTrfase_J"/>
</dbReference>
<dbReference type="PANTHER" id="PTHR36112">
    <property type="entry name" value="RIBOSOMAL RNA SMALL SUBUNIT METHYLTRANSFERASE J"/>
    <property type="match status" value="1"/>
</dbReference>
<keyword evidence="1 2" id="KW-0489">Methyltransferase</keyword>
<feature type="binding site" evidence="1">
    <location>
        <begin position="103"/>
        <end position="104"/>
    </location>
    <ligand>
        <name>S-adenosyl-L-methionine</name>
        <dbReference type="ChEBI" id="CHEBI:59789"/>
    </ligand>
</feature>
<dbReference type="GO" id="GO:0008990">
    <property type="term" value="F:rRNA (guanine-N2-)-methyltransferase activity"/>
    <property type="evidence" value="ECO:0007669"/>
    <property type="project" value="UniProtKB-UniRule"/>
</dbReference>
<gene>
    <name evidence="1" type="primary">rsmJ</name>
    <name evidence="2" type="ORF">CHH28_11225</name>
</gene>
<dbReference type="Gene3D" id="3.40.50.150">
    <property type="entry name" value="Vaccinia Virus protein VP39"/>
    <property type="match status" value="1"/>
</dbReference>
<keyword evidence="1 2" id="KW-0808">Transferase</keyword>
<dbReference type="InterPro" id="IPR029063">
    <property type="entry name" value="SAM-dependent_MTases_sf"/>
</dbReference>
<comment type="similarity">
    <text evidence="1">Belongs to the methyltransferase superfamily. RsmJ family.</text>
</comment>
<feature type="binding site" evidence="1">
    <location>
        <position position="191"/>
    </location>
    <ligand>
        <name>S-adenosyl-L-methionine</name>
        <dbReference type="ChEBI" id="CHEBI:59789"/>
    </ligand>
</feature>
<evidence type="ECO:0000313" key="2">
    <source>
        <dbReference type="EMBL" id="ASP40907.1"/>
    </source>
</evidence>
<organism evidence="2 3">
    <name type="scientific">Bacterioplanes sanyensis</name>
    <dbReference type="NCBI Taxonomy" id="1249553"/>
    <lineage>
        <taxon>Bacteria</taxon>
        <taxon>Pseudomonadati</taxon>
        <taxon>Pseudomonadota</taxon>
        <taxon>Gammaproteobacteria</taxon>
        <taxon>Oceanospirillales</taxon>
        <taxon>Oceanospirillaceae</taxon>
        <taxon>Bacterioplanes</taxon>
    </lineage>
</organism>
<dbReference type="HAMAP" id="MF_01523">
    <property type="entry name" value="16SrRNA_methyltr_J"/>
    <property type="match status" value="1"/>
</dbReference>
<accession>A0A222FPH6</accession>
<proteinExistence type="inferred from homology"/>
<dbReference type="Pfam" id="PF04445">
    <property type="entry name" value="SAM_MT"/>
    <property type="match status" value="2"/>
</dbReference>
<comment type="catalytic activity">
    <reaction evidence="1">
        <text>guanosine(1516) in 16S rRNA + S-adenosyl-L-methionine = N(2)-methylguanosine(1516) in 16S rRNA + S-adenosyl-L-homocysteine + H(+)</text>
        <dbReference type="Rhea" id="RHEA:43220"/>
        <dbReference type="Rhea" id="RHEA-COMP:10412"/>
        <dbReference type="Rhea" id="RHEA-COMP:10413"/>
        <dbReference type="ChEBI" id="CHEBI:15378"/>
        <dbReference type="ChEBI" id="CHEBI:57856"/>
        <dbReference type="ChEBI" id="CHEBI:59789"/>
        <dbReference type="ChEBI" id="CHEBI:74269"/>
        <dbReference type="ChEBI" id="CHEBI:74481"/>
        <dbReference type="EC" id="2.1.1.242"/>
    </reaction>
</comment>
<keyword evidence="1" id="KW-0949">S-adenosyl-L-methionine</keyword>